<dbReference type="AlphaFoldDB" id="A0A2P2MZY8"/>
<sequence>MTHNSISKRRNIQTPTLWTHHKNRRKKLDAKLLLYMVQTILQRKSKFIQSSSI</sequence>
<feature type="region of interest" description="Disordered" evidence="1">
    <location>
        <begin position="1"/>
        <end position="21"/>
    </location>
</feature>
<accession>A0A2P2MZY8</accession>
<organism evidence="2">
    <name type="scientific">Rhizophora mucronata</name>
    <name type="common">Asiatic mangrove</name>
    <dbReference type="NCBI Taxonomy" id="61149"/>
    <lineage>
        <taxon>Eukaryota</taxon>
        <taxon>Viridiplantae</taxon>
        <taxon>Streptophyta</taxon>
        <taxon>Embryophyta</taxon>
        <taxon>Tracheophyta</taxon>
        <taxon>Spermatophyta</taxon>
        <taxon>Magnoliopsida</taxon>
        <taxon>eudicotyledons</taxon>
        <taxon>Gunneridae</taxon>
        <taxon>Pentapetalae</taxon>
        <taxon>rosids</taxon>
        <taxon>fabids</taxon>
        <taxon>Malpighiales</taxon>
        <taxon>Rhizophoraceae</taxon>
        <taxon>Rhizophora</taxon>
    </lineage>
</organism>
<proteinExistence type="predicted"/>
<protein>
    <submittedName>
        <fullName evidence="2">Uncharacterized protein</fullName>
    </submittedName>
</protein>
<evidence type="ECO:0000313" key="2">
    <source>
        <dbReference type="EMBL" id="MBX35790.1"/>
    </source>
</evidence>
<name>A0A2P2MZY8_RHIMU</name>
<reference evidence="2" key="1">
    <citation type="submission" date="2018-02" db="EMBL/GenBank/DDBJ databases">
        <title>Rhizophora mucronata_Transcriptome.</title>
        <authorList>
            <person name="Meera S.P."/>
            <person name="Sreeshan A."/>
            <person name="Augustine A."/>
        </authorList>
    </citation>
    <scope>NUCLEOTIDE SEQUENCE</scope>
    <source>
        <tissue evidence="2">Leaf</tissue>
    </source>
</reference>
<dbReference type="EMBL" id="GGEC01055306">
    <property type="protein sequence ID" value="MBX35790.1"/>
    <property type="molecule type" value="Transcribed_RNA"/>
</dbReference>
<feature type="compositionally biased region" description="Basic residues" evidence="1">
    <location>
        <begin position="1"/>
        <end position="11"/>
    </location>
</feature>
<evidence type="ECO:0000256" key="1">
    <source>
        <dbReference type="SAM" id="MobiDB-lite"/>
    </source>
</evidence>